<feature type="non-terminal residue" evidence="6">
    <location>
        <position position="165"/>
    </location>
</feature>
<keyword evidence="1" id="KW-0732">Signal</keyword>
<dbReference type="GO" id="GO:0005432">
    <property type="term" value="F:calcium:sodium antiporter activity"/>
    <property type="evidence" value="ECO:0007669"/>
    <property type="project" value="TreeGrafter"/>
</dbReference>
<evidence type="ECO:0000256" key="4">
    <source>
        <dbReference type="ARBA" id="ARBA00023065"/>
    </source>
</evidence>
<dbReference type="Gene3D" id="2.60.40.2030">
    <property type="match status" value="1"/>
</dbReference>
<gene>
    <name evidence="6" type="ORF">S01H4_61894</name>
</gene>
<proteinExistence type="predicted"/>
<keyword evidence="4" id="KW-0813">Transport</keyword>
<dbReference type="GO" id="GO:0042383">
    <property type="term" value="C:sarcolemma"/>
    <property type="evidence" value="ECO:0007669"/>
    <property type="project" value="TreeGrafter"/>
</dbReference>
<keyword evidence="3" id="KW-0106">Calcium</keyword>
<evidence type="ECO:0000256" key="1">
    <source>
        <dbReference type="ARBA" id="ARBA00022729"/>
    </source>
</evidence>
<dbReference type="SUPFAM" id="SSF141072">
    <property type="entry name" value="CalX-like"/>
    <property type="match status" value="1"/>
</dbReference>
<protein>
    <recommendedName>
        <fullName evidence="5">Calx-beta domain-containing protein</fullName>
    </recommendedName>
</protein>
<evidence type="ECO:0000259" key="5">
    <source>
        <dbReference type="SMART" id="SM00237"/>
    </source>
</evidence>
<dbReference type="PANTHER" id="PTHR11878:SF65">
    <property type="entry name" value="NA_CA-EXCHANGE PROTEIN, ISOFORM G"/>
    <property type="match status" value="1"/>
</dbReference>
<feature type="non-terminal residue" evidence="6">
    <location>
        <position position="1"/>
    </location>
</feature>
<evidence type="ECO:0000256" key="3">
    <source>
        <dbReference type="ARBA" id="ARBA00022837"/>
    </source>
</evidence>
<keyword evidence="4" id="KW-0406">Ion transport</keyword>
<feature type="domain" description="Calx-beta" evidence="5">
    <location>
        <begin position="18"/>
        <end position="117"/>
    </location>
</feature>
<evidence type="ECO:0000313" key="6">
    <source>
        <dbReference type="EMBL" id="GAH14677.1"/>
    </source>
</evidence>
<keyword evidence="2" id="KW-0677">Repeat</keyword>
<dbReference type="GO" id="GO:0098703">
    <property type="term" value="P:calcium ion import across plasma membrane"/>
    <property type="evidence" value="ECO:0007669"/>
    <property type="project" value="TreeGrafter"/>
</dbReference>
<dbReference type="PANTHER" id="PTHR11878">
    <property type="entry name" value="SODIUM/CALCIUM EXCHANGER"/>
    <property type="match status" value="1"/>
</dbReference>
<dbReference type="Pfam" id="PF03160">
    <property type="entry name" value="Calx-beta"/>
    <property type="match status" value="1"/>
</dbReference>
<dbReference type="GO" id="GO:0030424">
    <property type="term" value="C:axon"/>
    <property type="evidence" value="ECO:0007669"/>
    <property type="project" value="TreeGrafter"/>
</dbReference>
<dbReference type="InterPro" id="IPR003644">
    <property type="entry name" value="Calx_beta"/>
</dbReference>
<dbReference type="GO" id="GO:0007154">
    <property type="term" value="P:cell communication"/>
    <property type="evidence" value="ECO:0007669"/>
    <property type="project" value="InterPro"/>
</dbReference>
<dbReference type="InterPro" id="IPR038081">
    <property type="entry name" value="CalX-like_sf"/>
</dbReference>
<dbReference type="EMBL" id="BART01036803">
    <property type="protein sequence ID" value="GAH14677.1"/>
    <property type="molecule type" value="Genomic_DNA"/>
</dbReference>
<dbReference type="GO" id="GO:0098794">
    <property type="term" value="C:postsynapse"/>
    <property type="evidence" value="ECO:0007669"/>
    <property type="project" value="TreeGrafter"/>
</dbReference>
<dbReference type="SMART" id="SM00237">
    <property type="entry name" value="Calx_beta"/>
    <property type="match status" value="1"/>
</dbReference>
<dbReference type="InterPro" id="IPR051171">
    <property type="entry name" value="CaCA"/>
</dbReference>
<reference evidence="6" key="1">
    <citation type="journal article" date="2014" name="Front. Microbiol.">
        <title>High frequency of phylogenetically diverse reductive dehalogenase-homologous genes in deep subseafloor sedimentary metagenomes.</title>
        <authorList>
            <person name="Kawai M."/>
            <person name="Futagami T."/>
            <person name="Toyoda A."/>
            <person name="Takaki Y."/>
            <person name="Nishi S."/>
            <person name="Hori S."/>
            <person name="Arai W."/>
            <person name="Tsubouchi T."/>
            <person name="Morono Y."/>
            <person name="Uchiyama I."/>
            <person name="Ito T."/>
            <person name="Fujiyama A."/>
            <person name="Inagaki F."/>
            <person name="Takami H."/>
        </authorList>
    </citation>
    <scope>NUCLEOTIDE SEQUENCE</scope>
    <source>
        <strain evidence="6">Expedition CK06-06</strain>
    </source>
</reference>
<organism evidence="6">
    <name type="scientific">marine sediment metagenome</name>
    <dbReference type="NCBI Taxonomy" id="412755"/>
    <lineage>
        <taxon>unclassified sequences</taxon>
        <taxon>metagenomes</taxon>
        <taxon>ecological metagenomes</taxon>
    </lineage>
</organism>
<dbReference type="AlphaFoldDB" id="X1D3B3"/>
<name>X1D3B3_9ZZZZ</name>
<evidence type="ECO:0000256" key="2">
    <source>
        <dbReference type="ARBA" id="ARBA00022737"/>
    </source>
</evidence>
<sequence>CLPEGYDEIVIEDKGTYTEITALPSGPRVQFETATSEGLESVSPAVLTVTLSNADEGQTYTVDYAATDGTATGGGMDYSLTPDTLTFNPGQTSLPIEITIINDGANEDDETIIMELSNPTGPDVLLGNRSQHTYTILDPRPGVAFDTATGSSFEDVTPVNIAVSL</sequence>
<comment type="caution">
    <text evidence="6">The sequence shown here is derived from an EMBL/GenBank/DDBJ whole genome shotgun (WGS) entry which is preliminary data.</text>
</comment>
<accession>X1D3B3</accession>